<dbReference type="EMBL" id="BK032586">
    <property type="protein sequence ID" value="DAF49700.1"/>
    <property type="molecule type" value="Genomic_DNA"/>
</dbReference>
<organism evidence="1">
    <name type="scientific">Podoviridae sp. ctZih56</name>
    <dbReference type="NCBI Taxonomy" id="2827741"/>
    <lineage>
        <taxon>Viruses</taxon>
        <taxon>Duplodnaviria</taxon>
        <taxon>Heunggongvirae</taxon>
        <taxon>Uroviricota</taxon>
        <taxon>Caudoviricetes</taxon>
    </lineage>
</organism>
<name>A0A8S5SF37_9CAUD</name>
<protein>
    <submittedName>
        <fullName evidence="1">Uncharacterized protein</fullName>
    </submittedName>
</protein>
<sequence length="57" mass="6286">MTVCINGTCPFEDCSHHPGRLKGIPRGDTVTVMSLDAVCRRYIGWLADKIEEGEYGS</sequence>
<proteinExistence type="predicted"/>
<reference evidence="1" key="1">
    <citation type="journal article" date="2021" name="Proc. Natl. Acad. Sci. U.S.A.">
        <title>A Catalog of Tens of Thousands of Viruses from Human Metagenomes Reveals Hidden Associations with Chronic Diseases.</title>
        <authorList>
            <person name="Tisza M.J."/>
            <person name="Buck C.B."/>
        </authorList>
    </citation>
    <scope>NUCLEOTIDE SEQUENCE</scope>
    <source>
        <strain evidence="1">CtZih56</strain>
    </source>
</reference>
<evidence type="ECO:0000313" key="1">
    <source>
        <dbReference type="EMBL" id="DAF49700.1"/>
    </source>
</evidence>
<accession>A0A8S5SF37</accession>